<keyword evidence="2" id="KW-1185">Reference proteome</keyword>
<evidence type="ECO:0000313" key="2">
    <source>
        <dbReference type="Proteomes" id="UP000657931"/>
    </source>
</evidence>
<proteinExistence type="predicted"/>
<dbReference type="EMBL" id="JACSQT010000003">
    <property type="protein sequence ID" value="MBD7937152.1"/>
    <property type="molecule type" value="Genomic_DNA"/>
</dbReference>
<comment type="caution">
    <text evidence="1">The sequence shown here is derived from an EMBL/GenBank/DDBJ whole genome shotgun (WGS) entry which is preliminary data.</text>
</comment>
<evidence type="ECO:0000313" key="1">
    <source>
        <dbReference type="EMBL" id="MBD7937152.1"/>
    </source>
</evidence>
<protein>
    <submittedName>
        <fullName evidence="1">Uncharacterized protein</fullName>
    </submittedName>
</protein>
<organism evidence="1 2">
    <name type="scientific">Cytobacillus stercorigallinarum</name>
    <dbReference type="NCBI Taxonomy" id="2762240"/>
    <lineage>
        <taxon>Bacteria</taxon>
        <taxon>Bacillati</taxon>
        <taxon>Bacillota</taxon>
        <taxon>Bacilli</taxon>
        <taxon>Bacillales</taxon>
        <taxon>Bacillaceae</taxon>
        <taxon>Cytobacillus</taxon>
    </lineage>
</organism>
<sequence>MISNKPSYIANFNLTFGKNDQPMLSEFESIILPAFTQENPESKNIKLNKNSPTFFFEEVRVTNVKGEYVLAGLIVKSTKLEVKSRIIDGKLTRTNLEYPTDPYSYFIINLKNHRMVLVKNQNGSPTLKNFASTASLLLKNFIRTENEYRNEDNKLPYSNLNVVAIPFKGKIFDELKKAKKINQIQLKFYPLNGDIIDNETVDDLTESLNKLGSKTGHVQFNSPDNDENVGTLIEDTKGLLKPTVRVTYENGSKATLKDDSFTEVVYIPVSESESFYENIDNISGKVINKPEFSDTSEENKSIYERAYSKIENIYNRLFKNI</sequence>
<dbReference type="Proteomes" id="UP000657931">
    <property type="component" value="Unassembled WGS sequence"/>
</dbReference>
<name>A0ABR8QP00_9BACI</name>
<reference evidence="1 2" key="1">
    <citation type="submission" date="2020-08" db="EMBL/GenBank/DDBJ databases">
        <title>A Genomic Blueprint of the Chicken Gut Microbiome.</title>
        <authorList>
            <person name="Gilroy R."/>
            <person name="Ravi A."/>
            <person name="Getino M."/>
            <person name="Pursley I."/>
            <person name="Horton D.L."/>
            <person name="Alikhan N.-F."/>
            <person name="Baker D."/>
            <person name="Gharbi K."/>
            <person name="Hall N."/>
            <person name="Watson M."/>
            <person name="Adriaenssens E.M."/>
            <person name="Foster-Nyarko E."/>
            <person name="Jarju S."/>
            <person name="Secka A."/>
            <person name="Antonio M."/>
            <person name="Oren A."/>
            <person name="Chaudhuri R."/>
            <person name="La Ragione R.M."/>
            <person name="Hildebrand F."/>
            <person name="Pallen M.J."/>
        </authorList>
    </citation>
    <scope>NUCLEOTIDE SEQUENCE [LARGE SCALE GENOMIC DNA]</scope>
    <source>
        <strain evidence="1 2">Sa5YUA1</strain>
    </source>
</reference>
<accession>A0ABR8QP00</accession>
<dbReference type="RefSeq" id="WP_191813106.1">
    <property type="nucleotide sequence ID" value="NZ_JACSQT010000003.1"/>
</dbReference>
<gene>
    <name evidence="1" type="ORF">H9655_08920</name>
</gene>